<keyword evidence="2" id="KW-1185">Reference proteome</keyword>
<sequence>MKKIILLVLILCFSCTKKEKHTDKNNINAVSHAPENILRDSTQPNYEYKDLYKMRADIVKGLKRKGYKIPPTDFFRKKIQEVSGIDITKGGYDDQDFAKYRTLALVIRDINVLLPLDIETYAKVDDKYIDHIIDYNNMVIYDQITAVMLLDKFDQGCNVYSYIAGTGYTGNEKFLLKAFEWIKGNEIKRLEELLLGYTGQPNIIPSGPFRYEMLKKIQKLNPGIMGSFSTTDFSKYKLEDNEKDKALAHIFDAQINCKYDDEGEYIGEFGVDGPAEDYFRSHPEYLKALKENDYYGLKKLKEYTTIIFVPKDQER</sequence>
<proteinExistence type="predicted"/>
<evidence type="ECO:0000313" key="2">
    <source>
        <dbReference type="Proteomes" id="UP000675047"/>
    </source>
</evidence>
<dbReference type="RefSeq" id="WP_210664790.1">
    <property type="nucleotide sequence ID" value="NZ_JAGFBV010000001.1"/>
</dbReference>
<dbReference type="EMBL" id="JAGFBV010000001">
    <property type="protein sequence ID" value="MBP4136752.1"/>
    <property type="molecule type" value="Genomic_DNA"/>
</dbReference>
<evidence type="ECO:0000313" key="1">
    <source>
        <dbReference type="EMBL" id="MBP4136752.1"/>
    </source>
</evidence>
<organism evidence="1 2">
    <name type="scientific">Flavobacterium geliluteum</name>
    <dbReference type="NCBI Taxonomy" id="2816120"/>
    <lineage>
        <taxon>Bacteria</taxon>
        <taxon>Pseudomonadati</taxon>
        <taxon>Bacteroidota</taxon>
        <taxon>Flavobacteriia</taxon>
        <taxon>Flavobacteriales</taxon>
        <taxon>Flavobacteriaceae</taxon>
        <taxon>Flavobacterium</taxon>
    </lineage>
</organism>
<gene>
    <name evidence="1" type="ORF">J3495_01510</name>
</gene>
<accession>A0A941AXM5</accession>
<comment type="caution">
    <text evidence="1">The sequence shown here is derived from an EMBL/GenBank/DDBJ whole genome shotgun (WGS) entry which is preliminary data.</text>
</comment>
<dbReference type="AlphaFoldDB" id="A0A941AXM5"/>
<dbReference type="Proteomes" id="UP000675047">
    <property type="component" value="Unassembled WGS sequence"/>
</dbReference>
<name>A0A941AXM5_9FLAO</name>
<protein>
    <submittedName>
        <fullName evidence="1">Uncharacterized protein</fullName>
    </submittedName>
</protein>
<reference evidence="1 2" key="1">
    <citation type="submission" date="2021-03" db="EMBL/GenBank/DDBJ databases">
        <title>Flavobacterium Flabelliformis Sp. Nov. And Flavobacterium Geliluteum Sp. Nov., Two Novel Multidrug Resistant Psychrophilic Species Isolated From Antarctica.</title>
        <authorList>
            <person name="Kralova S."/>
            <person name="Busse H.J."/>
            <person name="Bezdicek M."/>
            <person name="Nykrynova M."/>
            <person name="Kroupova E."/>
            <person name="Krsek D."/>
            <person name="Sedlacek I."/>
        </authorList>
    </citation>
    <scope>NUCLEOTIDE SEQUENCE [LARGE SCALE GENOMIC DNA]</scope>
    <source>
        <strain evidence="1 2">P7388</strain>
    </source>
</reference>